<dbReference type="EMBL" id="JXTC01000355">
    <property type="protein sequence ID" value="PON61528.1"/>
    <property type="molecule type" value="Genomic_DNA"/>
</dbReference>
<dbReference type="Gene3D" id="3.40.50.1110">
    <property type="entry name" value="SGNH hydrolase"/>
    <property type="match status" value="1"/>
</dbReference>
<dbReference type="OrthoDB" id="1600564at2759"/>
<gene>
    <name evidence="2" type="ORF">TorRG33x02_281760</name>
</gene>
<dbReference type="PANTHER" id="PTHR45648">
    <property type="entry name" value="GDSL LIPASE/ACYLHYDROLASE FAMILY PROTEIN (AFU_ORTHOLOGUE AFUA_4G14700)"/>
    <property type="match status" value="1"/>
</dbReference>
<dbReference type="PANTHER" id="PTHR45648:SF17">
    <property type="entry name" value="GDSL ESTERASE_LIPASE"/>
    <property type="match status" value="1"/>
</dbReference>
<evidence type="ECO:0000256" key="1">
    <source>
        <dbReference type="ARBA" id="ARBA00022801"/>
    </source>
</evidence>
<evidence type="ECO:0000313" key="3">
    <source>
        <dbReference type="Proteomes" id="UP000237000"/>
    </source>
</evidence>
<keyword evidence="3" id="KW-1185">Reference proteome</keyword>
<comment type="caution">
    <text evidence="2">The sequence shown here is derived from an EMBL/GenBank/DDBJ whole genome shotgun (WGS) entry which is preliminary data.</text>
</comment>
<sequence>MLNTLLYKLSSEFKDMKYSPGNAYEMTINIIENQFHSVSFTEVKAACCGAGNLNGESFCSPDANLCPNQHQYLFWDLFHPTEVASQLAAVTLFSGPTRFVAPVKFAQLAEA</sequence>
<dbReference type="AlphaFoldDB" id="A0A2P5CKG2"/>
<dbReference type="GO" id="GO:0016787">
    <property type="term" value="F:hydrolase activity"/>
    <property type="evidence" value="ECO:0007669"/>
    <property type="project" value="UniProtKB-KW"/>
</dbReference>
<dbReference type="InterPro" id="IPR036514">
    <property type="entry name" value="SGNH_hydro_sf"/>
</dbReference>
<keyword evidence="1 2" id="KW-0378">Hydrolase</keyword>
<dbReference type="Proteomes" id="UP000237000">
    <property type="component" value="Unassembled WGS sequence"/>
</dbReference>
<evidence type="ECO:0000313" key="2">
    <source>
        <dbReference type="EMBL" id="PON61528.1"/>
    </source>
</evidence>
<organism evidence="2 3">
    <name type="scientific">Trema orientale</name>
    <name type="common">Charcoal tree</name>
    <name type="synonym">Celtis orientalis</name>
    <dbReference type="NCBI Taxonomy" id="63057"/>
    <lineage>
        <taxon>Eukaryota</taxon>
        <taxon>Viridiplantae</taxon>
        <taxon>Streptophyta</taxon>
        <taxon>Embryophyta</taxon>
        <taxon>Tracheophyta</taxon>
        <taxon>Spermatophyta</taxon>
        <taxon>Magnoliopsida</taxon>
        <taxon>eudicotyledons</taxon>
        <taxon>Gunneridae</taxon>
        <taxon>Pentapetalae</taxon>
        <taxon>rosids</taxon>
        <taxon>fabids</taxon>
        <taxon>Rosales</taxon>
        <taxon>Cannabaceae</taxon>
        <taxon>Trema</taxon>
    </lineage>
</organism>
<reference evidence="3" key="1">
    <citation type="submission" date="2016-06" db="EMBL/GenBank/DDBJ databases">
        <title>Parallel loss of symbiosis genes in relatives of nitrogen-fixing non-legume Parasponia.</title>
        <authorList>
            <person name="Van Velzen R."/>
            <person name="Holmer R."/>
            <person name="Bu F."/>
            <person name="Rutten L."/>
            <person name="Van Zeijl A."/>
            <person name="Liu W."/>
            <person name="Santuari L."/>
            <person name="Cao Q."/>
            <person name="Sharma T."/>
            <person name="Shen D."/>
            <person name="Roswanjaya Y."/>
            <person name="Wardhani T."/>
            <person name="Kalhor M.S."/>
            <person name="Jansen J."/>
            <person name="Van den Hoogen J."/>
            <person name="Gungor B."/>
            <person name="Hartog M."/>
            <person name="Hontelez J."/>
            <person name="Verver J."/>
            <person name="Yang W.-C."/>
            <person name="Schijlen E."/>
            <person name="Repin R."/>
            <person name="Schilthuizen M."/>
            <person name="Schranz E."/>
            <person name="Heidstra R."/>
            <person name="Miyata K."/>
            <person name="Fedorova E."/>
            <person name="Kohlen W."/>
            <person name="Bisseling T."/>
            <person name="Smit S."/>
            <person name="Geurts R."/>
        </authorList>
    </citation>
    <scope>NUCLEOTIDE SEQUENCE [LARGE SCALE GENOMIC DNA]</scope>
    <source>
        <strain evidence="3">cv. RG33-2</strain>
    </source>
</reference>
<accession>A0A2P5CKG2</accession>
<dbReference type="InterPro" id="IPR051058">
    <property type="entry name" value="GDSL_Est/Lipase"/>
</dbReference>
<dbReference type="InParanoid" id="A0A2P5CKG2"/>
<proteinExistence type="predicted"/>
<dbReference type="STRING" id="63057.A0A2P5CKG2"/>
<name>A0A2P5CKG2_TREOI</name>
<protein>
    <submittedName>
        <fullName evidence="2">SGNH hydrolase-type esterase domain containing protein</fullName>
    </submittedName>
</protein>